<protein>
    <submittedName>
        <fullName evidence="3">Uncharacterized protein</fullName>
    </submittedName>
</protein>
<evidence type="ECO:0000256" key="2">
    <source>
        <dbReference type="SAM" id="Phobius"/>
    </source>
</evidence>
<proteinExistence type="predicted"/>
<evidence type="ECO:0000313" key="3">
    <source>
        <dbReference type="EMBL" id="GEP45863.1"/>
    </source>
</evidence>
<dbReference type="EMBL" id="BKAG01000061">
    <property type="protein sequence ID" value="GEP45863.1"/>
    <property type="molecule type" value="Genomic_DNA"/>
</dbReference>
<accession>A0A512MGJ9</accession>
<sequence length="218" mass="23569">MPTPLLAELDPVQIAIVVIAMLGGFVQWIWSLIQQSKEEAEQRRNPVTPEEKQHREEAWRKQTQAQKPARPAPASTPPPLNDPFASVREIFDQIKREATQPQQPPPAPSRPPPLPTTPPPQARRGSVRADLSKRADPQPPKRHSVAAERVEAPSSTPPVTLPTAPTPPAVVLQTATRPAVAPAWAGLLGSPAALRQAFILREILGPPKALQTANDSAA</sequence>
<organism evidence="3 4">
    <name type="scientific">Brevifollis gellanilyticus</name>
    <dbReference type="NCBI Taxonomy" id="748831"/>
    <lineage>
        <taxon>Bacteria</taxon>
        <taxon>Pseudomonadati</taxon>
        <taxon>Verrucomicrobiota</taxon>
        <taxon>Verrucomicrobiia</taxon>
        <taxon>Verrucomicrobiales</taxon>
        <taxon>Verrucomicrobiaceae</taxon>
    </lineage>
</organism>
<evidence type="ECO:0000313" key="4">
    <source>
        <dbReference type="Proteomes" id="UP000321577"/>
    </source>
</evidence>
<feature type="region of interest" description="Disordered" evidence="1">
    <location>
        <begin position="98"/>
        <end position="167"/>
    </location>
</feature>
<keyword evidence="2" id="KW-0812">Transmembrane</keyword>
<dbReference type="Proteomes" id="UP000321577">
    <property type="component" value="Unassembled WGS sequence"/>
</dbReference>
<keyword evidence="2" id="KW-0472">Membrane</keyword>
<gene>
    <name evidence="3" type="ORF">BGE01nite_51540</name>
</gene>
<feature type="compositionally biased region" description="Pro residues" evidence="1">
    <location>
        <begin position="102"/>
        <end position="121"/>
    </location>
</feature>
<reference evidence="3 4" key="1">
    <citation type="submission" date="2019-07" db="EMBL/GenBank/DDBJ databases">
        <title>Whole genome shotgun sequence of Brevifollis gellanilyticus NBRC 108608.</title>
        <authorList>
            <person name="Hosoyama A."/>
            <person name="Uohara A."/>
            <person name="Ohji S."/>
            <person name="Ichikawa N."/>
        </authorList>
    </citation>
    <scope>NUCLEOTIDE SEQUENCE [LARGE SCALE GENOMIC DNA]</scope>
    <source>
        <strain evidence="3 4">NBRC 108608</strain>
    </source>
</reference>
<feature type="compositionally biased region" description="Basic and acidic residues" evidence="1">
    <location>
        <begin position="38"/>
        <end position="60"/>
    </location>
</feature>
<keyword evidence="2" id="KW-1133">Transmembrane helix</keyword>
<evidence type="ECO:0000256" key="1">
    <source>
        <dbReference type="SAM" id="MobiDB-lite"/>
    </source>
</evidence>
<comment type="caution">
    <text evidence="3">The sequence shown here is derived from an EMBL/GenBank/DDBJ whole genome shotgun (WGS) entry which is preliminary data.</text>
</comment>
<dbReference type="OrthoDB" id="200455at2"/>
<name>A0A512MGJ9_9BACT</name>
<feature type="region of interest" description="Disordered" evidence="1">
    <location>
        <begin position="38"/>
        <end position="84"/>
    </location>
</feature>
<feature type="transmembrane region" description="Helical" evidence="2">
    <location>
        <begin position="12"/>
        <end position="33"/>
    </location>
</feature>
<feature type="compositionally biased region" description="Pro residues" evidence="1">
    <location>
        <begin position="70"/>
        <end position="81"/>
    </location>
</feature>
<dbReference type="AlphaFoldDB" id="A0A512MGJ9"/>
<keyword evidence="4" id="KW-1185">Reference proteome</keyword>
<feature type="compositionally biased region" description="Pro residues" evidence="1">
    <location>
        <begin position="155"/>
        <end position="167"/>
    </location>
</feature>
<dbReference type="RefSeq" id="WP_146855200.1">
    <property type="nucleotide sequence ID" value="NZ_BKAG01000061.1"/>
</dbReference>